<keyword evidence="4 7" id="KW-0812">Transmembrane</keyword>
<organism evidence="9 10">
    <name type="scientific">Paenibacillus roseus</name>
    <dbReference type="NCBI Taxonomy" id="2798579"/>
    <lineage>
        <taxon>Bacteria</taxon>
        <taxon>Bacillati</taxon>
        <taxon>Bacillota</taxon>
        <taxon>Bacilli</taxon>
        <taxon>Bacillales</taxon>
        <taxon>Paenibacillaceae</taxon>
        <taxon>Paenibacillus</taxon>
    </lineage>
</organism>
<keyword evidence="5 7" id="KW-1133">Transmembrane helix</keyword>
<proteinExistence type="predicted"/>
<evidence type="ECO:0000256" key="7">
    <source>
        <dbReference type="SAM" id="Phobius"/>
    </source>
</evidence>
<feature type="domain" description="Major facilitator superfamily (MFS) profile" evidence="8">
    <location>
        <begin position="11"/>
        <end position="401"/>
    </location>
</feature>
<evidence type="ECO:0000256" key="2">
    <source>
        <dbReference type="ARBA" id="ARBA00022448"/>
    </source>
</evidence>
<dbReference type="PROSITE" id="PS50850">
    <property type="entry name" value="MFS"/>
    <property type="match status" value="1"/>
</dbReference>
<dbReference type="InterPro" id="IPR011701">
    <property type="entry name" value="MFS"/>
</dbReference>
<accession>A0A934MRJ9</accession>
<dbReference type="RefSeq" id="WP_199020559.1">
    <property type="nucleotide sequence ID" value="NZ_JAELUP010000103.1"/>
</dbReference>
<feature type="transmembrane region" description="Helical" evidence="7">
    <location>
        <begin position="348"/>
        <end position="371"/>
    </location>
</feature>
<feature type="transmembrane region" description="Helical" evidence="7">
    <location>
        <begin position="290"/>
        <end position="312"/>
    </location>
</feature>
<dbReference type="Proteomes" id="UP000640274">
    <property type="component" value="Unassembled WGS sequence"/>
</dbReference>
<dbReference type="PRINTS" id="PR01035">
    <property type="entry name" value="TCRTETA"/>
</dbReference>
<feature type="transmembrane region" description="Helical" evidence="7">
    <location>
        <begin position="48"/>
        <end position="70"/>
    </location>
</feature>
<feature type="transmembrane region" description="Helical" evidence="7">
    <location>
        <begin position="377"/>
        <end position="396"/>
    </location>
</feature>
<keyword evidence="10" id="KW-1185">Reference proteome</keyword>
<keyword evidence="2" id="KW-0813">Transport</keyword>
<reference evidence="9" key="1">
    <citation type="submission" date="2020-12" db="EMBL/GenBank/DDBJ databases">
        <authorList>
            <person name="Huq M.A."/>
        </authorList>
    </citation>
    <scope>NUCLEOTIDE SEQUENCE</scope>
    <source>
        <strain evidence="9">MAHUQ-46</strain>
    </source>
</reference>
<comment type="subcellular location">
    <subcellularLocation>
        <location evidence="1">Cell membrane</location>
        <topology evidence="1">Multi-pass membrane protein</topology>
    </subcellularLocation>
</comment>
<feature type="transmembrane region" description="Helical" evidence="7">
    <location>
        <begin position="82"/>
        <end position="100"/>
    </location>
</feature>
<gene>
    <name evidence="9" type="ORF">JFN88_17315</name>
</gene>
<evidence type="ECO:0000313" key="10">
    <source>
        <dbReference type="Proteomes" id="UP000640274"/>
    </source>
</evidence>
<feature type="transmembrane region" description="Helical" evidence="7">
    <location>
        <begin position="257"/>
        <end position="278"/>
    </location>
</feature>
<dbReference type="InterPro" id="IPR036259">
    <property type="entry name" value="MFS_trans_sf"/>
</dbReference>
<evidence type="ECO:0000256" key="4">
    <source>
        <dbReference type="ARBA" id="ARBA00022692"/>
    </source>
</evidence>
<comment type="caution">
    <text evidence="9">The sequence shown here is derived from an EMBL/GenBank/DDBJ whole genome shotgun (WGS) entry which is preliminary data.</text>
</comment>
<keyword evidence="6 7" id="KW-0472">Membrane</keyword>
<protein>
    <submittedName>
        <fullName evidence="9">MFS transporter</fullName>
    </submittedName>
</protein>
<evidence type="ECO:0000313" key="9">
    <source>
        <dbReference type="EMBL" id="MBJ6362963.1"/>
    </source>
</evidence>
<evidence type="ECO:0000256" key="6">
    <source>
        <dbReference type="ARBA" id="ARBA00023136"/>
    </source>
</evidence>
<evidence type="ECO:0000259" key="8">
    <source>
        <dbReference type="PROSITE" id="PS50850"/>
    </source>
</evidence>
<dbReference type="SUPFAM" id="SSF103473">
    <property type="entry name" value="MFS general substrate transporter"/>
    <property type="match status" value="1"/>
</dbReference>
<dbReference type="Gene3D" id="1.20.1250.20">
    <property type="entry name" value="MFS general substrate transporter like domains"/>
    <property type="match status" value="1"/>
</dbReference>
<dbReference type="GO" id="GO:0005886">
    <property type="term" value="C:plasma membrane"/>
    <property type="evidence" value="ECO:0007669"/>
    <property type="project" value="UniProtKB-SubCell"/>
</dbReference>
<dbReference type="AlphaFoldDB" id="A0A934MRJ9"/>
<feature type="transmembrane region" description="Helical" evidence="7">
    <location>
        <begin position="318"/>
        <end position="336"/>
    </location>
</feature>
<dbReference type="EMBL" id="JAELUP010000103">
    <property type="protein sequence ID" value="MBJ6362963.1"/>
    <property type="molecule type" value="Genomic_DNA"/>
</dbReference>
<feature type="transmembrane region" description="Helical" evidence="7">
    <location>
        <begin position="170"/>
        <end position="189"/>
    </location>
</feature>
<dbReference type="Pfam" id="PF07690">
    <property type="entry name" value="MFS_1"/>
    <property type="match status" value="1"/>
</dbReference>
<name>A0A934MRJ9_9BACL</name>
<evidence type="ECO:0000256" key="1">
    <source>
        <dbReference type="ARBA" id="ARBA00004651"/>
    </source>
</evidence>
<sequence>MEHANLTWKRDAGILWSGRFLTSLGLTGISPFIPYYMETLQAGGPEAVLFWTGLSLSAPALSYAICTPLWGKLGDRWSRKWMVARALLGLALSMLLMAVAQTPFQFFLFRLCQGAFGGISDASSAFVGTHARPKEQGLALGRLERASALGLLLGPLLGGLYVNTWGSRSLLLTTAALTGILALYAAFALTGTKKARPLATNDKRKGILPTFVELLNQSAVRRFLVAGILFKLVDFSTFAIFAPYIAGQLHSPANAAATVGLLLAISSLGELIGAPWWGKRNDHKRLERNVIIASLLCSVFLIAHFAPFGLVWLICIRFLLGFCYSALLQTVMLSVLRSSSDENRGVRVGATNSLLMVGQLSGPSIGVFIGAQLGMSTVFLVMGGVMVIAALVIARLPGLTRLRKTKLPVH</sequence>
<dbReference type="PANTHER" id="PTHR43414">
    <property type="entry name" value="MULTIDRUG RESISTANCE PROTEIN MDTG"/>
    <property type="match status" value="1"/>
</dbReference>
<keyword evidence="3" id="KW-1003">Cell membrane</keyword>
<dbReference type="PANTHER" id="PTHR43414:SF6">
    <property type="entry name" value="MULTIDRUG RESISTANCE PROTEIN MDTG"/>
    <property type="match status" value="1"/>
</dbReference>
<feature type="transmembrane region" description="Helical" evidence="7">
    <location>
        <begin position="223"/>
        <end position="245"/>
    </location>
</feature>
<dbReference type="InterPro" id="IPR001958">
    <property type="entry name" value="Tet-R_TetA/multi-R_MdtG-like"/>
</dbReference>
<dbReference type="InterPro" id="IPR020846">
    <property type="entry name" value="MFS_dom"/>
</dbReference>
<evidence type="ECO:0000256" key="3">
    <source>
        <dbReference type="ARBA" id="ARBA00022475"/>
    </source>
</evidence>
<dbReference type="GO" id="GO:0022857">
    <property type="term" value="F:transmembrane transporter activity"/>
    <property type="evidence" value="ECO:0007669"/>
    <property type="project" value="InterPro"/>
</dbReference>
<feature type="transmembrane region" description="Helical" evidence="7">
    <location>
        <begin position="12"/>
        <end position="36"/>
    </location>
</feature>
<evidence type="ECO:0000256" key="5">
    <source>
        <dbReference type="ARBA" id="ARBA00022989"/>
    </source>
</evidence>